<evidence type="ECO:0000313" key="10">
    <source>
        <dbReference type="Proteomes" id="UP000182508"/>
    </source>
</evidence>
<dbReference type="PANTHER" id="PTHR30576:SF10">
    <property type="entry name" value="SLL5057 PROTEIN"/>
    <property type="match status" value="1"/>
</dbReference>
<dbReference type="GO" id="GO:0016020">
    <property type="term" value="C:membrane"/>
    <property type="evidence" value="ECO:0007669"/>
    <property type="project" value="UniProtKB-SubCell"/>
</dbReference>
<evidence type="ECO:0000256" key="2">
    <source>
        <dbReference type="ARBA" id="ARBA00006464"/>
    </source>
</evidence>
<dbReference type="InterPro" id="IPR017475">
    <property type="entry name" value="EPS_sugar_tfrase"/>
</dbReference>
<feature type="transmembrane region" description="Helical" evidence="7">
    <location>
        <begin position="75"/>
        <end position="97"/>
    </location>
</feature>
<keyword evidence="3 9" id="KW-0808">Transferase</keyword>
<keyword evidence="6 7" id="KW-0472">Membrane</keyword>
<sequence length="457" mass="52655">MYSEDSKEKLFFLLTDALVLFGTYLILAASHNYIFLSSRFFVCVFGLFIVVAGIMTDEYSDVLKRGYLSELRKSIFYGIKVLSLFSLVIMFGKYRFINDISNITYWFLLELLVLSIIFVYTGRCLVKYHFRKHPAKSKKALLLTNFTTKELANQLKESKYDVIGYISRTTTLDVEQPILKDNCDIRDFIAENEVDEIFVDLDAQADYIEEIKYFKLLGIPTSVNVGNYDDYYIADSVVKKIGDLTVITTAINIVKFRQLALKRMIDIFIATVGLVITGVVALIIAPIVKKQSPGPLIFKQKRVGKNGKVFDIYKFRSMYTDAEERKKELMAQNDLDTNLMFKMENDPRIFPFGQKIRDWSIDELPQFINVLKGEMSVVGTRPPTLDEYKKYEIHHFKRLAAKPGITGLWQVSGRSDITDFEEVVSLDMKYIQNWSIAEDIKIILKTFAVVLKREGSK</sequence>
<organism evidence="9 10">
    <name type="scientific">Streptococcus henryi</name>
    <dbReference type="NCBI Taxonomy" id="439219"/>
    <lineage>
        <taxon>Bacteria</taxon>
        <taxon>Bacillati</taxon>
        <taxon>Bacillota</taxon>
        <taxon>Bacilli</taxon>
        <taxon>Lactobacillales</taxon>
        <taxon>Streptococcaceae</taxon>
        <taxon>Streptococcus</taxon>
    </lineage>
</organism>
<comment type="similarity">
    <text evidence="2">Belongs to the bacterial sugar transferase family.</text>
</comment>
<name>A0A1G6D9V8_9STRE</name>
<dbReference type="EMBL" id="FMXP01000034">
    <property type="protein sequence ID" value="SDB41890.1"/>
    <property type="molecule type" value="Genomic_DNA"/>
</dbReference>
<evidence type="ECO:0000256" key="3">
    <source>
        <dbReference type="ARBA" id="ARBA00022679"/>
    </source>
</evidence>
<feature type="transmembrane region" description="Helical" evidence="7">
    <location>
        <begin position="33"/>
        <end position="54"/>
    </location>
</feature>
<evidence type="ECO:0000256" key="4">
    <source>
        <dbReference type="ARBA" id="ARBA00022692"/>
    </source>
</evidence>
<feature type="transmembrane region" description="Helical" evidence="7">
    <location>
        <begin position="103"/>
        <end position="126"/>
    </location>
</feature>
<feature type="domain" description="Bacterial sugar transferase" evidence="8">
    <location>
        <begin position="262"/>
        <end position="452"/>
    </location>
</feature>
<dbReference type="NCBIfam" id="TIGR03025">
    <property type="entry name" value="EPS_sugtrans"/>
    <property type="match status" value="1"/>
</dbReference>
<dbReference type="PANTHER" id="PTHR30576">
    <property type="entry name" value="COLANIC BIOSYNTHESIS UDP-GLUCOSE LIPID CARRIER TRANSFERASE"/>
    <property type="match status" value="1"/>
</dbReference>
<evidence type="ECO:0000256" key="5">
    <source>
        <dbReference type="ARBA" id="ARBA00022989"/>
    </source>
</evidence>
<keyword evidence="4 7" id="KW-0812">Transmembrane</keyword>
<evidence type="ECO:0000313" key="9">
    <source>
        <dbReference type="EMBL" id="SDB41890.1"/>
    </source>
</evidence>
<proteinExistence type="inferred from homology"/>
<evidence type="ECO:0000256" key="7">
    <source>
        <dbReference type="SAM" id="Phobius"/>
    </source>
</evidence>
<protein>
    <submittedName>
        <fullName evidence="9">Exopolysaccharide biosynthesis polyprenyl glycosylphosphotransferase</fullName>
    </submittedName>
</protein>
<keyword evidence="5 7" id="KW-1133">Transmembrane helix</keyword>
<accession>A0A1G6D9V8</accession>
<dbReference type="GO" id="GO:0016780">
    <property type="term" value="F:phosphotransferase activity, for other substituted phosphate groups"/>
    <property type="evidence" value="ECO:0007669"/>
    <property type="project" value="TreeGrafter"/>
</dbReference>
<dbReference type="AlphaFoldDB" id="A0A1G6D9V8"/>
<evidence type="ECO:0000259" key="8">
    <source>
        <dbReference type="Pfam" id="PF02397"/>
    </source>
</evidence>
<keyword evidence="10" id="KW-1185">Reference proteome</keyword>
<gene>
    <name evidence="9" type="ORF">SAMN02910293_02060</name>
</gene>
<dbReference type="RefSeq" id="WP_074486584.1">
    <property type="nucleotide sequence ID" value="NZ_FMXP01000034.1"/>
</dbReference>
<dbReference type="InterPro" id="IPR003362">
    <property type="entry name" value="Bact_transf"/>
</dbReference>
<dbReference type="eggNOG" id="COG2148">
    <property type="taxonomic scope" value="Bacteria"/>
</dbReference>
<feature type="transmembrane region" description="Helical" evidence="7">
    <location>
        <begin position="265"/>
        <end position="288"/>
    </location>
</feature>
<evidence type="ECO:0000256" key="1">
    <source>
        <dbReference type="ARBA" id="ARBA00004141"/>
    </source>
</evidence>
<dbReference type="Proteomes" id="UP000182508">
    <property type="component" value="Unassembled WGS sequence"/>
</dbReference>
<evidence type="ECO:0000256" key="6">
    <source>
        <dbReference type="ARBA" id="ARBA00023136"/>
    </source>
</evidence>
<reference evidence="9 10" key="1">
    <citation type="submission" date="2016-10" db="EMBL/GenBank/DDBJ databases">
        <authorList>
            <person name="de Groot N.N."/>
        </authorList>
    </citation>
    <scope>NUCLEOTIDE SEQUENCE [LARGE SCALE GENOMIC DNA]</scope>
    <source>
        <strain evidence="9 10">A-4</strain>
    </source>
</reference>
<comment type="subcellular location">
    <subcellularLocation>
        <location evidence="1">Membrane</location>
        <topology evidence="1">Multi-pass membrane protein</topology>
    </subcellularLocation>
</comment>
<dbReference type="STRING" id="439219.SAMN02910293_02060"/>
<feature type="transmembrane region" description="Helical" evidence="7">
    <location>
        <begin position="10"/>
        <end position="27"/>
    </location>
</feature>
<dbReference type="Pfam" id="PF02397">
    <property type="entry name" value="Bac_transf"/>
    <property type="match status" value="1"/>
</dbReference>